<name>A0ABT5VUJ5_9BACT</name>
<feature type="signal peptide" evidence="1">
    <location>
        <begin position="1"/>
        <end position="19"/>
    </location>
</feature>
<feature type="chain" id="PRO_5046154977" description="DUF1593 domain-containing protein" evidence="1">
    <location>
        <begin position="20"/>
        <end position="302"/>
    </location>
</feature>
<dbReference type="EMBL" id="JAKJSC010000002">
    <property type="protein sequence ID" value="MDE5419088.1"/>
    <property type="molecule type" value="Genomic_DNA"/>
</dbReference>
<dbReference type="RefSeq" id="WP_275110417.1">
    <property type="nucleotide sequence ID" value="NZ_JAKJSC010000002.1"/>
</dbReference>
<dbReference type="Proteomes" id="UP001528920">
    <property type="component" value="Unassembled WGS sequence"/>
</dbReference>
<comment type="caution">
    <text evidence="2">The sequence shown here is derived from an EMBL/GenBank/DDBJ whole genome shotgun (WGS) entry which is preliminary data.</text>
</comment>
<evidence type="ECO:0000313" key="3">
    <source>
        <dbReference type="Proteomes" id="UP001528920"/>
    </source>
</evidence>
<reference evidence="2 3" key="1">
    <citation type="submission" date="2022-01" db="EMBL/GenBank/DDBJ databases">
        <title>Labilibaculum sp. nov, a marine bacterium isolated from Antarctica.</title>
        <authorList>
            <person name="Dai W."/>
        </authorList>
    </citation>
    <scope>NUCLEOTIDE SEQUENCE [LARGE SCALE GENOMIC DNA]</scope>
    <source>
        <strain evidence="2 3">DW002</strain>
    </source>
</reference>
<evidence type="ECO:0000313" key="2">
    <source>
        <dbReference type="EMBL" id="MDE5419088.1"/>
    </source>
</evidence>
<protein>
    <recommendedName>
        <fullName evidence="4">DUF1593 domain-containing protein</fullName>
    </recommendedName>
</protein>
<evidence type="ECO:0000256" key="1">
    <source>
        <dbReference type="SAM" id="SignalP"/>
    </source>
</evidence>
<organism evidence="2 3">
    <name type="scientific">Paralabilibaculum antarcticum</name>
    <dbReference type="NCBI Taxonomy" id="2912572"/>
    <lineage>
        <taxon>Bacteria</taxon>
        <taxon>Pseudomonadati</taxon>
        <taxon>Bacteroidota</taxon>
        <taxon>Bacteroidia</taxon>
        <taxon>Marinilabiliales</taxon>
        <taxon>Marinifilaceae</taxon>
        <taxon>Paralabilibaculum</taxon>
    </lineage>
</organism>
<keyword evidence="3" id="KW-1185">Reference proteome</keyword>
<gene>
    <name evidence="2" type="ORF">L3049_13865</name>
</gene>
<accession>A0ABT5VUJ5</accession>
<keyword evidence="1" id="KW-0732">Signal</keyword>
<proteinExistence type="predicted"/>
<evidence type="ECO:0008006" key="4">
    <source>
        <dbReference type="Google" id="ProtNLM"/>
    </source>
</evidence>
<sequence>MKKVTIFLFCVAISLSAVSQTPLWQGKGRITISSDGNEHDHDDWAATPLSLSLIAAKGLQNKMVLYTYSDHVWGSNLEMPTGKGGLTAYEQMRESALTGAKMFGFKKSNFICAVDDAEKAYHAMAKVINESSDDNPLFIIAAGPMQVVGEGIRRSELAKRKFVTVISHSNWNDTHAANSYAWEPEHKGWTFKMMKEVFGVEKGGAVQFVKIANQNGGKDYLGLNCSREHFNWIKTSSARENKIYKKGAWDWLYSRQETCIKKGGKNFDPSDAGMLIYLFTGIEKTNPEMAKEIMENPVPKLR</sequence>